<dbReference type="SUPFAM" id="SSF51126">
    <property type="entry name" value="Pectin lyase-like"/>
    <property type="match status" value="1"/>
</dbReference>
<evidence type="ECO:0008006" key="5">
    <source>
        <dbReference type="Google" id="ProtNLM"/>
    </source>
</evidence>
<dbReference type="InterPro" id="IPR039448">
    <property type="entry name" value="Beta_helix"/>
</dbReference>
<dbReference type="Gene3D" id="2.160.20.10">
    <property type="entry name" value="Single-stranded right-handed beta-helix, Pectin lyase-like"/>
    <property type="match status" value="1"/>
</dbReference>
<name>A0ABM5X2E9_9DEIO</name>
<protein>
    <recommendedName>
        <fullName evidence="5">Right handed beta helix domain-containing protein</fullName>
    </recommendedName>
</protein>
<dbReference type="InterPro" id="IPR057996">
    <property type="entry name" value="K52_C"/>
</dbReference>
<proteinExistence type="predicted"/>
<accession>A0ABM5X2E9</accession>
<gene>
    <name evidence="3" type="ORF">AUC44_02295</name>
</gene>
<dbReference type="Pfam" id="PF25692">
    <property type="entry name" value="Phage_depo_C"/>
    <property type="match status" value="1"/>
</dbReference>
<organism evidence="3 4">
    <name type="scientific">Deinococcus actinosclerus</name>
    <dbReference type="NCBI Taxonomy" id="1768108"/>
    <lineage>
        <taxon>Bacteria</taxon>
        <taxon>Thermotogati</taxon>
        <taxon>Deinococcota</taxon>
        <taxon>Deinococci</taxon>
        <taxon>Deinococcales</taxon>
        <taxon>Deinococcaceae</taxon>
        <taxon>Deinococcus</taxon>
    </lineage>
</organism>
<keyword evidence="4" id="KW-1185">Reference proteome</keyword>
<feature type="domain" description="Depolymerase 2 capsule K5-specific C-terminal" evidence="2">
    <location>
        <begin position="549"/>
        <end position="613"/>
    </location>
</feature>
<dbReference type="InterPro" id="IPR012334">
    <property type="entry name" value="Pectin_lyas_fold"/>
</dbReference>
<dbReference type="InterPro" id="IPR006626">
    <property type="entry name" value="PbH1"/>
</dbReference>
<evidence type="ECO:0000313" key="3">
    <source>
        <dbReference type="EMBL" id="ALW87870.1"/>
    </source>
</evidence>
<evidence type="ECO:0000313" key="4">
    <source>
        <dbReference type="Proteomes" id="UP000060071"/>
    </source>
</evidence>
<evidence type="ECO:0000259" key="1">
    <source>
        <dbReference type="Pfam" id="PF13229"/>
    </source>
</evidence>
<dbReference type="EMBL" id="CP013910">
    <property type="protein sequence ID" value="ALW87870.1"/>
    <property type="molecule type" value="Genomic_DNA"/>
</dbReference>
<dbReference type="Proteomes" id="UP000060071">
    <property type="component" value="Chromosome"/>
</dbReference>
<sequence length="618" mass="63730">MYRLMTGAEAGQVWERVAGGGVLRRPELEAAAATDVQEARDLAQQADGRAAGAQTLAEQADTKAERASNALGNLHLSTLNTRSQADGPQFVDGNRWVWQPGGTPNGGTVVSAADGGMWMREVSGALTPEMFGAAGDGVTDDTAAIIAVMAASTNQVVEYRRPYLIKPTSTINVPASSTHRMSGAGRLILGANTQLGTDAMTLRYVLTILTDDVHLENWVMDGQRTLQTHRLAGIVAYNARRPRLVRPRLYAWTGFGYLLQNCPGALVDDATVTDCGMMPGMAGEDPAATAGGAVGMDANLTPADPYYAAGCIVRGGTYSYNGLDGLSMSTPGGRAEGITALHNGQGDTVQSLSIGAAGIYYLAGADTTITGCTAAYNSGNGIDTGPNSSLVPRVKILNNTCFSNGSAGIQADDVAGVVIEGNTCFNNGQRGFNNQKAGIILASFGQVQGATIRNNRCYDDQGNAQTQTWGLGVGTSLTGGFSISNLLIEGNDFAGNKLGAIGSDAPSAPYGLVTSGYISARRNLGHLPNAVLPAGNTALNPINEYMFITPQGAGSTITFITPGRQGDMLILKSLGNTVTLKATGGNLALMGGTDKALGAGQTATLLYDGGAWSQVAGG</sequence>
<reference evidence="3 4" key="1">
    <citation type="submission" date="2015-12" db="EMBL/GenBank/DDBJ databases">
        <authorList>
            <person name="Kim M.K."/>
            <person name="Srinivasan S."/>
            <person name="Lee J.-J."/>
            <person name="Kim K."/>
        </authorList>
    </citation>
    <scope>NUCLEOTIDE SEQUENCE [LARGE SCALE GENOMIC DNA]</scope>
    <source>
        <strain evidence="3 4">BM2</strain>
    </source>
</reference>
<evidence type="ECO:0000259" key="2">
    <source>
        <dbReference type="Pfam" id="PF25692"/>
    </source>
</evidence>
<feature type="domain" description="Right handed beta helix" evidence="1">
    <location>
        <begin position="353"/>
        <end position="501"/>
    </location>
</feature>
<dbReference type="SMART" id="SM00710">
    <property type="entry name" value="PbH1"/>
    <property type="match status" value="6"/>
</dbReference>
<dbReference type="Pfam" id="PF13229">
    <property type="entry name" value="Beta_helix"/>
    <property type="match status" value="1"/>
</dbReference>
<dbReference type="InterPro" id="IPR011050">
    <property type="entry name" value="Pectin_lyase_fold/virulence"/>
</dbReference>